<name>A0A645G540_9ZZZZ</name>
<sequence length="100" mass="10734">MQVGRNGGVDINVVSAHGSIVAHLELEDEDISFGYGNGEAAIFGVDRGVNEGCAFWRGFVITKLQGSGCATADHYPLRIVGCAQWEIRAIGFTYDVLTSR</sequence>
<organism evidence="1">
    <name type="scientific">bioreactor metagenome</name>
    <dbReference type="NCBI Taxonomy" id="1076179"/>
    <lineage>
        <taxon>unclassified sequences</taxon>
        <taxon>metagenomes</taxon>
        <taxon>ecological metagenomes</taxon>
    </lineage>
</organism>
<dbReference type="EMBL" id="VSSQ01066793">
    <property type="protein sequence ID" value="MPN19264.1"/>
    <property type="molecule type" value="Genomic_DNA"/>
</dbReference>
<protein>
    <submittedName>
        <fullName evidence="1">Uncharacterized protein</fullName>
    </submittedName>
</protein>
<proteinExistence type="predicted"/>
<dbReference type="AlphaFoldDB" id="A0A645G540"/>
<evidence type="ECO:0000313" key="1">
    <source>
        <dbReference type="EMBL" id="MPN19264.1"/>
    </source>
</evidence>
<accession>A0A645G540</accession>
<reference evidence="1" key="1">
    <citation type="submission" date="2019-08" db="EMBL/GenBank/DDBJ databases">
        <authorList>
            <person name="Kucharzyk K."/>
            <person name="Murdoch R.W."/>
            <person name="Higgins S."/>
            <person name="Loffler F."/>
        </authorList>
    </citation>
    <scope>NUCLEOTIDE SEQUENCE</scope>
</reference>
<comment type="caution">
    <text evidence="1">The sequence shown here is derived from an EMBL/GenBank/DDBJ whole genome shotgun (WGS) entry which is preliminary data.</text>
</comment>
<gene>
    <name evidence="1" type="ORF">SDC9_166631</name>
</gene>